<evidence type="ECO:0000313" key="2">
    <source>
        <dbReference type="Proteomes" id="UP001162501"/>
    </source>
</evidence>
<reference evidence="1" key="2">
    <citation type="submission" date="2025-03" db="EMBL/GenBank/DDBJ databases">
        <authorList>
            <consortium name="ELIXIR-Norway"/>
            <consortium name="Elixir Norway"/>
        </authorList>
    </citation>
    <scope>NUCLEOTIDE SEQUENCE</scope>
</reference>
<reference evidence="1" key="1">
    <citation type="submission" date="2023-05" db="EMBL/GenBank/DDBJ databases">
        <authorList>
            <consortium name="ELIXIR-Norway"/>
        </authorList>
    </citation>
    <scope>NUCLEOTIDE SEQUENCE</scope>
</reference>
<proteinExistence type="predicted"/>
<protein>
    <submittedName>
        <fullName evidence="1">Uncharacterized protein</fullName>
    </submittedName>
</protein>
<accession>A0AC60A6X1</accession>
<evidence type="ECO:0000313" key="1">
    <source>
        <dbReference type="EMBL" id="CAN0567304.1"/>
    </source>
</evidence>
<name>A0AC60A6X1_RANTA</name>
<dbReference type="EMBL" id="OX596093">
    <property type="protein sequence ID" value="CAN0567304.1"/>
    <property type="molecule type" value="Genomic_DNA"/>
</dbReference>
<organism evidence="1 2">
    <name type="scientific">Rangifer tarandus platyrhynchus</name>
    <name type="common">Svalbard reindeer</name>
    <dbReference type="NCBI Taxonomy" id="3082113"/>
    <lineage>
        <taxon>Eukaryota</taxon>
        <taxon>Metazoa</taxon>
        <taxon>Chordata</taxon>
        <taxon>Craniata</taxon>
        <taxon>Vertebrata</taxon>
        <taxon>Euteleostomi</taxon>
        <taxon>Mammalia</taxon>
        <taxon>Eutheria</taxon>
        <taxon>Laurasiatheria</taxon>
        <taxon>Artiodactyla</taxon>
        <taxon>Ruminantia</taxon>
        <taxon>Pecora</taxon>
        <taxon>Cervidae</taxon>
        <taxon>Odocoileinae</taxon>
        <taxon>Rangifer</taxon>
    </lineage>
</organism>
<dbReference type="Proteomes" id="UP001162501">
    <property type="component" value="Chromosome 9"/>
</dbReference>
<gene>
    <name evidence="1" type="ORF">MRATA1EN22A_LOCUS27617</name>
</gene>
<sequence>MRFPRPAARRTLRPGCVSGAGRGRESARGESRGGRAAAPGGVSSSLCREAARRPARRGPPCPPRAPRVSDPRKTERCWGDAAASSLESWPGRGAGRPGGRARGPRRP</sequence>